<reference evidence="1 2" key="1">
    <citation type="submission" date="2014-05" db="EMBL/GenBank/DDBJ databases">
        <title>Whole genome shotgun sequence of Rhizobium rhizogenes NBRC 13257.</title>
        <authorList>
            <person name="Katano-Makiyama Y."/>
            <person name="Hosoyama A."/>
            <person name="Hashimoto M."/>
            <person name="Hosoyama Y."/>
            <person name="Noguchi M."/>
            <person name="Tsuchikane K."/>
            <person name="Kimura A."/>
            <person name="Ohji S."/>
            <person name="Ichikawa N."/>
            <person name="Yamazoe A."/>
            <person name="Fujita N."/>
        </authorList>
    </citation>
    <scope>NUCLEOTIDE SEQUENCE [LARGE SCALE GENOMIC DNA]</scope>
    <source>
        <strain evidence="1 2">NBRC 13257</strain>
    </source>
</reference>
<name>A0AA87QEF6_RHIRH</name>
<proteinExistence type="predicted"/>
<accession>A0AA87QEF6</accession>
<evidence type="ECO:0000313" key="1">
    <source>
        <dbReference type="EMBL" id="GAJ95797.1"/>
    </source>
</evidence>
<evidence type="ECO:0000313" key="2">
    <source>
        <dbReference type="Proteomes" id="UP000026941"/>
    </source>
</evidence>
<dbReference type="Proteomes" id="UP000026941">
    <property type="component" value="Unassembled WGS sequence"/>
</dbReference>
<sequence>MIDPISVILNEAPEFSRNANLKADGIDMLKYIAETYVTLPDSDIWLEQICQQAAELCPSIISNGREKRFKCEEGPAIISATDIIADRACMQIRYGSRSAVTEGADRFLNFGDGCAVIRPTNDGLFVRISARDLVIFYGIRTLLEGSLLKLAAISNDAVEWFPAGLETPRPATDGTGASAQVSDVR</sequence>
<comment type="caution">
    <text evidence="1">The sequence shown here is derived from an EMBL/GenBank/DDBJ whole genome shotgun (WGS) entry which is preliminary data.</text>
</comment>
<dbReference type="AlphaFoldDB" id="A0AA87QEF6"/>
<dbReference type="EMBL" id="BAYX01000013">
    <property type="protein sequence ID" value="GAJ95797.1"/>
    <property type="molecule type" value="Genomic_DNA"/>
</dbReference>
<protein>
    <submittedName>
        <fullName evidence="1">Uncharacterized protein</fullName>
    </submittedName>
</protein>
<gene>
    <name evidence="1" type="ORF">RRH01S_13_01580</name>
</gene>
<dbReference type="RefSeq" id="WP_052365276.1">
    <property type="nucleotide sequence ID" value="NZ_BAYX01000013.1"/>
</dbReference>
<organism evidence="1 2">
    <name type="scientific">Rhizobium rhizogenes NBRC 13257</name>
    <dbReference type="NCBI Taxonomy" id="1220581"/>
    <lineage>
        <taxon>Bacteria</taxon>
        <taxon>Pseudomonadati</taxon>
        <taxon>Pseudomonadota</taxon>
        <taxon>Alphaproteobacteria</taxon>
        <taxon>Hyphomicrobiales</taxon>
        <taxon>Rhizobiaceae</taxon>
        <taxon>Rhizobium/Agrobacterium group</taxon>
        <taxon>Rhizobium</taxon>
    </lineage>
</organism>